<evidence type="ECO:0000256" key="1">
    <source>
        <dbReference type="ARBA" id="ARBA00022475"/>
    </source>
</evidence>
<keyword evidence="2" id="KW-0997">Cell inner membrane</keyword>
<protein>
    <recommendedName>
        <fullName evidence="9">LPS export ABC transporter periplasmic protein LptC</fullName>
    </recommendedName>
</protein>
<dbReference type="Gene3D" id="2.60.450.10">
    <property type="entry name" value="Lipopolysaccharide (LPS) transport protein A like domain"/>
    <property type="match status" value="1"/>
</dbReference>
<keyword evidence="3" id="KW-0812">Transmembrane</keyword>
<gene>
    <name evidence="7" type="ORF">AQPW35_38480</name>
</gene>
<evidence type="ECO:0000313" key="8">
    <source>
        <dbReference type="Proteomes" id="UP000301751"/>
    </source>
</evidence>
<evidence type="ECO:0000256" key="3">
    <source>
        <dbReference type="ARBA" id="ARBA00022692"/>
    </source>
</evidence>
<dbReference type="PANTHER" id="PTHR37481:SF1">
    <property type="entry name" value="LIPOPOLYSACCHARIDE EXPORT SYSTEM PROTEIN LPTC"/>
    <property type="match status" value="1"/>
</dbReference>
<dbReference type="PANTHER" id="PTHR37481">
    <property type="entry name" value="LIPOPOLYSACCHARIDE EXPORT SYSTEM PROTEIN LPTC"/>
    <property type="match status" value="1"/>
</dbReference>
<evidence type="ECO:0000256" key="4">
    <source>
        <dbReference type="ARBA" id="ARBA00022989"/>
    </source>
</evidence>
<keyword evidence="8" id="KW-1185">Reference proteome</keyword>
<keyword evidence="4" id="KW-1133">Transmembrane helix</keyword>
<dbReference type="InterPro" id="IPR010664">
    <property type="entry name" value="LipoPS_assembly_LptC-rel"/>
</dbReference>
<evidence type="ECO:0000313" key="7">
    <source>
        <dbReference type="EMBL" id="GCL64767.1"/>
    </source>
</evidence>
<comment type="caution">
    <text evidence="7">The sequence shown here is derived from an EMBL/GenBank/DDBJ whole genome shotgun (WGS) entry which is preliminary data.</text>
</comment>
<accession>A0A480AXD0</accession>
<dbReference type="Proteomes" id="UP000301751">
    <property type="component" value="Unassembled WGS sequence"/>
</dbReference>
<dbReference type="EMBL" id="BJCL01000011">
    <property type="protein sequence ID" value="GCL64767.1"/>
    <property type="molecule type" value="Genomic_DNA"/>
</dbReference>
<dbReference type="GO" id="GO:0005886">
    <property type="term" value="C:plasma membrane"/>
    <property type="evidence" value="ECO:0007669"/>
    <property type="project" value="InterPro"/>
</dbReference>
<evidence type="ECO:0008006" key="9">
    <source>
        <dbReference type="Google" id="ProtNLM"/>
    </source>
</evidence>
<dbReference type="RefSeq" id="WP_137734493.1">
    <property type="nucleotide sequence ID" value="NZ_BJCL01000011.1"/>
</dbReference>
<keyword evidence="5" id="KW-0472">Membrane</keyword>
<dbReference type="AlphaFoldDB" id="A0A480AXD0"/>
<reference evidence="8" key="1">
    <citation type="submission" date="2019-03" db="EMBL/GenBank/DDBJ databases">
        <title>Aquabacterium pictum sp.nov., the first bacteriochlorophyll a-containing freshwater bacterium in the genus Aquabacterium of the class Betaproteobacteria.</title>
        <authorList>
            <person name="Hirose S."/>
            <person name="Tank M."/>
            <person name="Hara E."/>
            <person name="Tamaki H."/>
            <person name="Takaichi S."/>
            <person name="Haruta S."/>
            <person name="Hanada S."/>
        </authorList>
    </citation>
    <scope>NUCLEOTIDE SEQUENCE [LARGE SCALE GENOMIC DNA]</scope>
    <source>
        <strain evidence="8">W35</strain>
    </source>
</reference>
<keyword evidence="1" id="KW-1003">Cell membrane</keyword>
<dbReference type="Pfam" id="PF06835">
    <property type="entry name" value="LptC"/>
    <property type="match status" value="1"/>
</dbReference>
<sequence>MNRPELHLPDLPEVSVQLGLPTLAGTEPPAAGRPARPALPWRYRLQQALSSYLPLMLMALLAAGTWWLVRNTPQAPGARPDAPPRQTPDYTMTGFAITRFAPDGQVSLRIAGDTLRHFPATDRLEIDGVRILATGPDGRSTNATARHALANGDGSEIQLLGGAQVVSQLPGGETLEVQGEFLHAFLRFERLRSHLPVQVRHGGTLARAGGLDYDNLQRQLTLNGPVRATVAPGGRARPPATPASGRQP</sequence>
<dbReference type="InterPro" id="IPR026265">
    <property type="entry name" value="LptC"/>
</dbReference>
<name>A0A480AXD0_9BURK</name>
<dbReference type="GO" id="GO:0017089">
    <property type="term" value="F:glycolipid transfer activity"/>
    <property type="evidence" value="ECO:0007669"/>
    <property type="project" value="TreeGrafter"/>
</dbReference>
<organism evidence="7 8">
    <name type="scientific">Pseudaquabacterium pictum</name>
    <dbReference type="NCBI Taxonomy" id="2315236"/>
    <lineage>
        <taxon>Bacteria</taxon>
        <taxon>Pseudomonadati</taxon>
        <taxon>Pseudomonadota</taxon>
        <taxon>Betaproteobacteria</taxon>
        <taxon>Burkholderiales</taxon>
        <taxon>Sphaerotilaceae</taxon>
        <taxon>Pseudaquabacterium</taxon>
    </lineage>
</organism>
<feature type="region of interest" description="Disordered" evidence="6">
    <location>
        <begin position="229"/>
        <end position="248"/>
    </location>
</feature>
<dbReference type="GO" id="GO:0030288">
    <property type="term" value="C:outer membrane-bounded periplasmic space"/>
    <property type="evidence" value="ECO:0007669"/>
    <property type="project" value="TreeGrafter"/>
</dbReference>
<evidence type="ECO:0000256" key="6">
    <source>
        <dbReference type="SAM" id="MobiDB-lite"/>
    </source>
</evidence>
<dbReference type="GO" id="GO:0015221">
    <property type="term" value="F:lipopolysaccharide transmembrane transporter activity"/>
    <property type="evidence" value="ECO:0007669"/>
    <property type="project" value="InterPro"/>
</dbReference>
<dbReference type="OrthoDB" id="5298112at2"/>
<dbReference type="NCBIfam" id="TIGR04409">
    <property type="entry name" value="LptC_YrbK"/>
    <property type="match status" value="1"/>
</dbReference>
<feature type="compositionally biased region" description="Low complexity" evidence="6">
    <location>
        <begin position="229"/>
        <end position="238"/>
    </location>
</feature>
<dbReference type="InterPro" id="IPR052363">
    <property type="entry name" value="LPS_export_LptC"/>
</dbReference>
<evidence type="ECO:0000256" key="5">
    <source>
        <dbReference type="ARBA" id="ARBA00023136"/>
    </source>
</evidence>
<evidence type="ECO:0000256" key="2">
    <source>
        <dbReference type="ARBA" id="ARBA00022519"/>
    </source>
</evidence>
<proteinExistence type="predicted"/>